<dbReference type="PANTHER" id="PTHR39337">
    <property type="entry name" value="BLR5642 PROTEIN"/>
    <property type="match status" value="1"/>
</dbReference>
<dbReference type="PANTHER" id="PTHR39337:SF1">
    <property type="entry name" value="BLR5642 PROTEIN"/>
    <property type="match status" value="1"/>
</dbReference>
<comment type="caution">
    <text evidence="1">The sequence shown here is derived from an EMBL/GenBank/DDBJ whole genome shotgun (WGS) entry which is preliminary data.</text>
</comment>
<dbReference type="AlphaFoldDB" id="A0A6C1BXG4"/>
<evidence type="ECO:0000313" key="1">
    <source>
        <dbReference type="EMBL" id="TGG82366.1"/>
    </source>
</evidence>
<organism evidence="1 2">
    <name type="scientific">Streptomyces albus</name>
    <dbReference type="NCBI Taxonomy" id="1888"/>
    <lineage>
        <taxon>Bacteria</taxon>
        <taxon>Bacillati</taxon>
        <taxon>Actinomycetota</taxon>
        <taxon>Actinomycetes</taxon>
        <taxon>Kitasatosporales</taxon>
        <taxon>Streptomycetaceae</taxon>
        <taxon>Streptomyces</taxon>
    </lineage>
</organism>
<evidence type="ECO:0000313" key="2">
    <source>
        <dbReference type="Proteomes" id="UP000298111"/>
    </source>
</evidence>
<gene>
    <name evidence="1" type="ORF">D8771_17455</name>
</gene>
<sequence length="230" mass="24517">MHEDPPSGGVGPCTAPVRRPAGAILGGVDDLPPLLTFGHGTAGRAGLARLLHAAGVRSVVDVRTAPGSRRNPDVHREALSRWLPEEGIGYRWDGRLGGFRRAADDSPDTFWHNASFRGYAGHTRDPDFLAAMDDLLAEAARTPTAVMCGESVWWRCHRRLVADFAVLARGRPVHHLGHDGRLTAHPPTPGARLRDDGLLVYDRPPSTSRPADGAHDGDHPSGTGTGPGDA</sequence>
<dbReference type="Proteomes" id="UP000298111">
    <property type="component" value="Unassembled WGS sequence"/>
</dbReference>
<proteinExistence type="predicted"/>
<reference evidence="1 2" key="1">
    <citation type="submission" date="2018-10" db="EMBL/GenBank/DDBJ databases">
        <title>Isolation of pseudouridimycin from Streptomyces albus DSM 40763.</title>
        <authorList>
            <person name="Rosenqvist P."/>
            <person name="Metsae-Ketelae M."/>
            <person name="Virta P."/>
        </authorList>
    </citation>
    <scope>NUCLEOTIDE SEQUENCE [LARGE SCALE GENOMIC DNA]</scope>
    <source>
        <strain evidence="1 2">DSM 40763</strain>
    </source>
</reference>
<name>A0A6C1BXG4_9ACTN</name>
<dbReference type="EMBL" id="RCIY01000062">
    <property type="protein sequence ID" value="TGG82366.1"/>
    <property type="molecule type" value="Genomic_DNA"/>
</dbReference>
<protein>
    <submittedName>
        <fullName evidence="1">DUF488 domain-containing protein</fullName>
    </submittedName>
</protein>
<accession>A0A6C1BXG4</accession>
<dbReference type="InterPro" id="IPR007438">
    <property type="entry name" value="DUF488"/>
</dbReference>
<dbReference type="Pfam" id="PF04343">
    <property type="entry name" value="DUF488"/>
    <property type="match status" value="1"/>
</dbReference>